<accession>A0A9J6CF50</accession>
<keyword evidence="1" id="KW-1133">Transmembrane helix</keyword>
<name>A0A9J6CF50_POLVA</name>
<feature type="transmembrane region" description="Helical" evidence="1">
    <location>
        <begin position="31"/>
        <end position="50"/>
    </location>
</feature>
<keyword evidence="1" id="KW-0472">Membrane</keyword>
<dbReference type="AlphaFoldDB" id="A0A9J6CF50"/>
<gene>
    <name evidence="2" type="ORF">PVAND_010294</name>
</gene>
<evidence type="ECO:0000256" key="1">
    <source>
        <dbReference type="SAM" id="Phobius"/>
    </source>
</evidence>
<keyword evidence="1" id="KW-0812">Transmembrane</keyword>
<evidence type="ECO:0000313" key="2">
    <source>
        <dbReference type="EMBL" id="KAG5680809.1"/>
    </source>
</evidence>
<dbReference type="EMBL" id="JADBJN010000001">
    <property type="protein sequence ID" value="KAG5680809.1"/>
    <property type="molecule type" value="Genomic_DNA"/>
</dbReference>
<comment type="caution">
    <text evidence="2">The sequence shown here is derived from an EMBL/GenBank/DDBJ whole genome shotgun (WGS) entry which is preliminary data.</text>
</comment>
<protein>
    <submittedName>
        <fullName evidence="2">Uncharacterized protein</fullName>
    </submittedName>
</protein>
<dbReference type="Proteomes" id="UP001107558">
    <property type="component" value="Chromosome 1"/>
</dbReference>
<proteinExistence type="predicted"/>
<organism evidence="2 3">
    <name type="scientific">Polypedilum vanderplanki</name>
    <name type="common">Sleeping chironomid midge</name>
    <dbReference type="NCBI Taxonomy" id="319348"/>
    <lineage>
        <taxon>Eukaryota</taxon>
        <taxon>Metazoa</taxon>
        <taxon>Ecdysozoa</taxon>
        <taxon>Arthropoda</taxon>
        <taxon>Hexapoda</taxon>
        <taxon>Insecta</taxon>
        <taxon>Pterygota</taxon>
        <taxon>Neoptera</taxon>
        <taxon>Endopterygota</taxon>
        <taxon>Diptera</taxon>
        <taxon>Nematocera</taxon>
        <taxon>Chironomoidea</taxon>
        <taxon>Chironomidae</taxon>
        <taxon>Chironominae</taxon>
        <taxon>Polypedilum</taxon>
        <taxon>Polypedilum</taxon>
    </lineage>
</organism>
<evidence type="ECO:0000313" key="3">
    <source>
        <dbReference type="Proteomes" id="UP001107558"/>
    </source>
</evidence>
<dbReference type="OrthoDB" id="3226at2759"/>
<keyword evidence="3" id="KW-1185">Reference proteome</keyword>
<reference evidence="2" key="1">
    <citation type="submission" date="2021-03" db="EMBL/GenBank/DDBJ databases">
        <title>Chromosome level genome of the anhydrobiotic midge Polypedilum vanderplanki.</title>
        <authorList>
            <person name="Yoshida Y."/>
            <person name="Kikawada T."/>
            <person name="Gusev O."/>
        </authorList>
    </citation>
    <scope>NUCLEOTIDE SEQUENCE</scope>
    <source>
        <strain evidence="2">NIAS01</strain>
        <tissue evidence="2">Whole body or cell culture</tissue>
    </source>
</reference>
<sequence length="411" mass="48066">MDIFKLNENKISKIRAFSRKFTRILYSNSRVFLILSILVFIIISITFIHFNKNDDVNITSQQKSFQNNCEKSLYQNDNFFDDEFEWSNETIELFQDQLGIILESDTNNSGENGNLKCHERGREFIMTSLPGPDEKNNFYEVLWQYFSLDAVERMTISCGSGKKLTLRALVTERMKTRLEQLFDGLPLETISKFPTSCYDLKHSKIIGNVSPLSLTEIVVNTLFLLDPKAKRWKEISERWSPKNRPFWRLKNNILNEVQQEFTVAKTILQIETSRDDDVNFVGVYIRSDDKLPPDFYQQAMNFHRKNGGPKIFMIICETQIFSFCRDIFEKKQKKADTRIMRKSSDVFDFTMMANCNGTIISNEMGVLHALMNGGMTVVYKPDLKNDPQFYIPWLMSEKMHNWHVIGNNTIQ</sequence>